<keyword evidence="2" id="KW-1185">Reference proteome</keyword>
<feature type="non-terminal residue" evidence="1">
    <location>
        <position position="1"/>
    </location>
</feature>
<gene>
    <name evidence="1" type="ORF">FD755_003923</name>
</gene>
<sequence length="180" mass="19561">WLFGGHSPSIGLSPTSSVELVPISPHVCTSALPLPVGKSWIDKRIPNCKIFVNNSFALDSTWVYPEESRLFHGHQKPQLWTNQVAVSLSRPAPASRPLPTVVLAPQPPPERHCPTASAQRCAVQSTKAGPRVEDACVGLPFPPPRDLPDPGIKPASPALADRFFTTSATWKPLTFLTKLY</sequence>
<accession>A0A5J5MRN3</accession>
<dbReference type="EMBL" id="VCEB01000002">
    <property type="protein sequence ID" value="KAB0382006.1"/>
    <property type="molecule type" value="Genomic_DNA"/>
</dbReference>
<evidence type="ECO:0008006" key="3">
    <source>
        <dbReference type="Google" id="ProtNLM"/>
    </source>
</evidence>
<comment type="caution">
    <text evidence="1">The sequence shown here is derived from an EMBL/GenBank/DDBJ whole genome shotgun (WGS) entry which is preliminary data.</text>
</comment>
<dbReference type="Proteomes" id="UP000326062">
    <property type="component" value="Chromosome 2"/>
</dbReference>
<evidence type="ECO:0000313" key="2">
    <source>
        <dbReference type="Proteomes" id="UP000326062"/>
    </source>
</evidence>
<reference evidence="1 2" key="1">
    <citation type="submission" date="2019-06" db="EMBL/GenBank/DDBJ databases">
        <title>Discovery of a novel chromosome fission-fusion reversal in muntjac.</title>
        <authorList>
            <person name="Mudd A.B."/>
            <person name="Bredeson J.V."/>
            <person name="Baum R."/>
            <person name="Hockemeyer D."/>
            <person name="Rokhsar D.S."/>
        </authorList>
    </citation>
    <scope>NUCLEOTIDE SEQUENCE [LARGE SCALE GENOMIC DNA]</scope>
    <source>
        <strain evidence="1">UCam_UCB_Mr</strain>
        <tissue evidence="1">Fibroblast cell line</tissue>
    </source>
</reference>
<evidence type="ECO:0000313" key="1">
    <source>
        <dbReference type="EMBL" id="KAB0382006.1"/>
    </source>
</evidence>
<protein>
    <recommendedName>
        <fullName evidence="3">WW domain-containing protein</fullName>
    </recommendedName>
</protein>
<dbReference type="AlphaFoldDB" id="A0A5J5MRN3"/>
<proteinExistence type="predicted"/>
<name>A0A5J5MRN3_MUNRE</name>
<organism evidence="1 2">
    <name type="scientific">Muntiacus reevesi</name>
    <name type="common">Reeves' muntjac</name>
    <name type="synonym">Cervus reevesi</name>
    <dbReference type="NCBI Taxonomy" id="9886"/>
    <lineage>
        <taxon>Eukaryota</taxon>
        <taxon>Metazoa</taxon>
        <taxon>Chordata</taxon>
        <taxon>Craniata</taxon>
        <taxon>Vertebrata</taxon>
        <taxon>Euteleostomi</taxon>
        <taxon>Mammalia</taxon>
        <taxon>Eutheria</taxon>
        <taxon>Laurasiatheria</taxon>
        <taxon>Artiodactyla</taxon>
        <taxon>Ruminantia</taxon>
        <taxon>Pecora</taxon>
        <taxon>Cervidae</taxon>
        <taxon>Muntiacinae</taxon>
        <taxon>Muntiacus</taxon>
    </lineage>
</organism>